<evidence type="ECO:0000256" key="13">
    <source>
        <dbReference type="ARBA" id="ARBA00023273"/>
    </source>
</evidence>
<keyword evidence="9 14" id="KW-1133">Transmembrane helix</keyword>
<keyword evidence="10" id="KW-0969">Cilium</keyword>
<dbReference type="PANTHER" id="PTHR13306:SF6">
    <property type="entry name" value="TRANSMEMBRANE PROTEIN 138"/>
    <property type="match status" value="1"/>
</dbReference>
<keyword evidence="6" id="KW-0926">Vacuole</keyword>
<accession>A0A8S9WY21</accession>
<evidence type="ECO:0000256" key="10">
    <source>
        <dbReference type="ARBA" id="ARBA00023069"/>
    </source>
</evidence>
<comment type="function">
    <text evidence="1">Required for ciliogenesis.</text>
</comment>
<feature type="transmembrane region" description="Helical" evidence="14">
    <location>
        <begin position="62"/>
        <end position="80"/>
    </location>
</feature>
<protein>
    <recommendedName>
        <fullName evidence="5">Transmembrane protein 138</fullName>
    </recommendedName>
</protein>
<evidence type="ECO:0000256" key="1">
    <source>
        <dbReference type="ARBA" id="ARBA00003709"/>
    </source>
</evidence>
<dbReference type="Pfam" id="PF14935">
    <property type="entry name" value="TMEM138"/>
    <property type="match status" value="1"/>
</dbReference>
<feature type="transmembrane region" description="Helical" evidence="14">
    <location>
        <begin position="12"/>
        <end position="32"/>
    </location>
</feature>
<evidence type="ECO:0000256" key="5">
    <source>
        <dbReference type="ARBA" id="ARBA00014515"/>
    </source>
</evidence>
<comment type="subcellular location">
    <subcellularLocation>
        <location evidence="3">Cell projection</location>
        <location evidence="3">Cilium</location>
    </subcellularLocation>
    <subcellularLocation>
        <location evidence="2">Vacuole membrane</location>
        <topology evidence="2">Multi-pass membrane protein</topology>
    </subcellularLocation>
</comment>
<evidence type="ECO:0000256" key="6">
    <source>
        <dbReference type="ARBA" id="ARBA00022554"/>
    </source>
</evidence>
<dbReference type="OrthoDB" id="189688at2759"/>
<feature type="transmembrane region" description="Helical" evidence="14">
    <location>
        <begin position="101"/>
        <end position="118"/>
    </location>
</feature>
<comment type="similarity">
    <text evidence="4">Belongs to the TMEM138 family.</text>
</comment>
<gene>
    <name evidence="15" type="ORF">GE061_004010</name>
</gene>
<reference evidence="15" key="1">
    <citation type="journal article" date="2021" name="Mol. Ecol. Resour.">
        <title>Apolygus lucorum genome provides insights into omnivorousness and mesophyll feeding.</title>
        <authorList>
            <person name="Liu Y."/>
            <person name="Liu H."/>
            <person name="Wang H."/>
            <person name="Huang T."/>
            <person name="Liu B."/>
            <person name="Yang B."/>
            <person name="Yin L."/>
            <person name="Li B."/>
            <person name="Zhang Y."/>
            <person name="Zhang S."/>
            <person name="Jiang F."/>
            <person name="Zhang X."/>
            <person name="Ren Y."/>
            <person name="Wang B."/>
            <person name="Wang S."/>
            <person name="Lu Y."/>
            <person name="Wu K."/>
            <person name="Fan W."/>
            <person name="Wang G."/>
        </authorList>
    </citation>
    <scope>NUCLEOTIDE SEQUENCE</scope>
    <source>
        <strain evidence="15">12Hb</strain>
    </source>
</reference>
<dbReference type="PANTHER" id="PTHR13306">
    <property type="entry name" value="TRANSMEMBRANE PROTEIN 138"/>
    <property type="match status" value="1"/>
</dbReference>
<evidence type="ECO:0000256" key="8">
    <source>
        <dbReference type="ARBA" id="ARBA00022794"/>
    </source>
</evidence>
<evidence type="ECO:0000256" key="9">
    <source>
        <dbReference type="ARBA" id="ARBA00022989"/>
    </source>
</evidence>
<keyword evidence="13" id="KW-0966">Cell projection</keyword>
<dbReference type="Proteomes" id="UP000466442">
    <property type="component" value="Linkage Group LG12"/>
</dbReference>
<organism evidence="15 16">
    <name type="scientific">Apolygus lucorum</name>
    <name type="common">Small green plant bug</name>
    <name type="synonym">Lygocoris lucorum</name>
    <dbReference type="NCBI Taxonomy" id="248454"/>
    <lineage>
        <taxon>Eukaryota</taxon>
        <taxon>Metazoa</taxon>
        <taxon>Ecdysozoa</taxon>
        <taxon>Arthropoda</taxon>
        <taxon>Hexapoda</taxon>
        <taxon>Insecta</taxon>
        <taxon>Pterygota</taxon>
        <taxon>Neoptera</taxon>
        <taxon>Paraneoptera</taxon>
        <taxon>Hemiptera</taxon>
        <taxon>Heteroptera</taxon>
        <taxon>Panheteroptera</taxon>
        <taxon>Cimicomorpha</taxon>
        <taxon>Miridae</taxon>
        <taxon>Mirini</taxon>
        <taxon>Apolygus</taxon>
    </lineage>
</organism>
<keyword evidence="7 14" id="KW-0812">Transmembrane</keyword>
<keyword evidence="11 14" id="KW-0472">Membrane</keyword>
<feature type="transmembrane region" description="Helical" evidence="14">
    <location>
        <begin position="130"/>
        <end position="152"/>
    </location>
</feature>
<comment type="caution">
    <text evidence="15">The sequence shown here is derived from an EMBL/GenBank/DDBJ whole genome shotgun (WGS) entry which is preliminary data.</text>
</comment>
<dbReference type="EMBL" id="WIXP02000012">
    <property type="protein sequence ID" value="KAF6201617.1"/>
    <property type="molecule type" value="Genomic_DNA"/>
</dbReference>
<proteinExistence type="inferred from homology"/>
<keyword evidence="8" id="KW-0970">Cilium biogenesis/degradation</keyword>
<dbReference type="GO" id="GO:0030030">
    <property type="term" value="P:cell projection organization"/>
    <property type="evidence" value="ECO:0007669"/>
    <property type="project" value="UniProtKB-KW"/>
</dbReference>
<evidence type="ECO:0000256" key="7">
    <source>
        <dbReference type="ARBA" id="ARBA00022692"/>
    </source>
</evidence>
<evidence type="ECO:0000256" key="12">
    <source>
        <dbReference type="ARBA" id="ARBA00023180"/>
    </source>
</evidence>
<evidence type="ECO:0000313" key="15">
    <source>
        <dbReference type="EMBL" id="KAF6201617.1"/>
    </source>
</evidence>
<evidence type="ECO:0000256" key="2">
    <source>
        <dbReference type="ARBA" id="ARBA00004128"/>
    </source>
</evidence>
<sequence>MKSIYVPISLTTNAYIVTLAIQTLFIILDIAVNELLQWSDLREHLVAIIIVFGRRVRVTATLIQDVILLLAAMVLGHTLFRTHVFKAGFVKILLDRFKFTIIFMILYMFLTIVYQLVVVSTRWSRIEDHVWPTGFTFLFATHRLIAIFYYYFYKRASLRVSDARFYDEEWVKHAFAH</sequence>
<evidence type="ECO:0000256" key="14">
    <source>
        <dbReference type="SAM" id="Phobius"/>
    </source>
</evidence>
<name>A0A8S9WY21_APOLU</name>
<dbReference type="GO" id="GO:0005774">
    <property type="term" value="C:vacuolar membrane"/>
    <property type="evidence" value="ECO:0007669"/>
    <property type="project" value="UniProtKB-SubCell"/>
</dbReference>
<dbReference type="AlphaFoldDB" id="A0A8S9WY21"/>
<evidence type="ECO:0000313" key="16">
    <source>
        <dbReference type="Proteomes" id="UP000466442"/>
    </source>
</evidence>
<keyword evidence="12" id="KW-0325">Glycoprotein</keyword>
<evidence type="ECO:0000256" key="4">
    <source>
        <dbReference type="ARBA" id="ARBA00010572"/>
    </source>
</evidence>
<evidence type="ECO:0000256" key="11">
    <source>
        <dbReference type="ARBA" id="ARBA00023136"/>
    </source>
</evidence>
<keyword evidence="16" id="KW-1185">Reference proteome</keyword>
<evidence type="ECO:0000256" key="3">
    <source>
        <dbReference type="ARBA" id="ARBA00004138"/>
    </source>
</evidence>
<dbReference type="GO" id="GO:0005929">
    <property type="term" value="C:cilium"/>
    <property type="evidence" value="ECO:0007669"/>
    <property type="project" value="UniProtKB-SubCell"/>
</dbReference>
<dbReference type="InterPro" id="IPR024133">
    <property type="entry name" value="TM_138"/>
</dbReference>